<evidence type="ECO:0000313" key="3">
    <source>
        <dbReference type="EMBL" id="SDG08929.1"/>
    </source>
</evidence>
<dbReference type="AlphaFoldDB" id="A0A1G7RFL9"/>
<sequence length="88" mass="9291">MTAHARADQLTWWLLCTTFGLLAATNAGLAITERTTWPYALTALMAAASAWCARQALRPAPSAGASRSKAPRTGTFEPGTSRLSRLGA</sequence>
<organism evidence="3 4">
    <name type="scientific">Lentzea fradiae</name>
    <dbReference type="NCBI Taxonomy" id="200378"/>
    <lineage>
        <taxon>Bacteria</taxon>
        <taxon>Bacillati</taxon>
        <taxon>Actinomycetota</taxon>
        <taxon>Actinomycetes</taxon>
        <taxon>Pseudonocardiales</taxon>
        <taxon>Pseudonocardiaceae</taxon>
        <taxon>Lentzea</taxon>
    </lineage>
</organism>
<protein>
    <submittedName>
        <fullName evidence="3">Uncharacterized protein</fullName>
    </submittedName>
</protein>
<reference evidence="4" key="1">
    <citation type="submission" date="2016-10" db="EMBL/GenBank/DDBJ databases">
        <authorList>
            <person name="Varghese N."/>
            <person name="Submissions S."/>
        </authorList>
    </citation>
    <scope>NUCLEOTIDE SEQUENCE [LARGE SCALE GENOMIC DNA]</scope>
    <source>
        <strain evidence="4">CGMCC 4.3506</strain>
    </source>
</reference>
<gene>
    <name evidence="3" type="ORF">SAMN05216553_105278</name>
</gene>
<dbReference type="STRING" id="200378.SAMN05216553_105278"/>
<keyword evidence="2" id="KW-1133">Transmembrane helix</keyword>
<dbReference type="Proteomes" id="UP000199623">
    <property type="component" value="Unassembled WGS sequence"/>
</dbReference>
<accession>A0A1G7RFL9</accession>
<dbReference type="EMBL" id="FNCC01000005">
    <property type="protein sequence ID" value="SDG08929.1"/>
    <property type="molecule type" value="Genomic_DNA"/>
</dbReference>
<keyword evidence="2" id="KW-0472">Membrane</keyword>
<feature type="region of interest" description="Disordered" evidence="1">
    <location>
        <begin position="59"/>
        <end position="88"/>
    </location>
</feature>
<feature type="transmembrane region" description="Helical" evidence="2">
    <location>
        <begin position="12"/>
        <end position="31"/>
    </location>
</feature>
<keyword evidence="4" id="KW-1185">Reference proteome</keyword>
<proteinExistence type="predicted"/>
<keyword evidence="2" id="KW-0812">Transmembrane</keyword>
<evidence type="ECO:0000256" key="1">
    <source>
        <dbReference type="SAM" id="MobiDB-lite"/>
    </source>
</evidence>
<name>A0A1G7RFL9_9PSEU</name>
<evidence type="ECO:0000256" key="2">
    <source>
        <dbReference type="SAM" id="Phobius"/>
    </source>
</evidence>
<evidence type="ECO:0000313" key="4">
    <source>
        <dbReference type="Proteomes" id="UP000199623"/>
    </source>
</evidence>